<dbReference type="OrthoDB" id="661132at2759"/>
<reference evidence="3" key="1">
    <citation type="submission" date="2025-08" db="UniProtKB">
        <authorList>
            <consortium name="RefSeq"/>
        </authorList>
    </citation>
    <scope>IDENTIFICATION</scope>
</reference>
<evidence type="ECO:0000313" key="3">
    <source>
        <dbReference type="RefSeq" id="XP_019052125.1"/>
    </source>
</evidence>
<feature type="domain" description="Reverse transcriptase Ty1/copia-type" evidence="1">
    <location>
        <begin position="15"/>
        <end position="95"/>
    </location>
</feature>
<dbReference type="AlphaFoldDB" id="A0A1U8Q257"/>
<evidence type="ECO:0000259" key="1">
    <source>
        <dbReference type="Pfam" id="PF07727"/>
    </source>
</evidence>
<dbReference type="PANTHER" id="PTHR11439:SF455">
    <property type="entry name" value="RLK (RECEPTOR-LIKE PROTEIN KINASE) 8, PUTATIVE-RELATED"/>
    <property type="match status" value="1"/>
</dbReference>
<evidence type="ECO:0000313" key="2">
    <source>
        <dbReference type="Proteomes" id="UP000189703"/>
    </source>
</evidence>
<dbReference type="GeneID" id="109114247"/>
<protein>
    <submittedName>
        <fullName evidence="3">Uncharacterized protein LOC109114247</fullName>
    </submittedName>
</protein>
<sequence length="210" mass="24012">MDTSLFIYNYNGIIMYVLVYVNDILVMGNDTSAITTLIEELSHHFALKDLGSIHYFLGVEAHDSDAGLHLCQRKYIADLLRRAHMNGSKPISTPFCMSTSASKHYLPDATEYRSIVRALQYLLITRPNITFVVNRLCQHIYLPTEADWSAVKKVLRYTKHTIDYGLIIKPSSTYLLQAYSDSDWARFPEDRKSTTGDFLGDNLISWCSKK</sequence>
<dbReference type="PANTHER" id="PTHR11439">
    <property type="entry name" value="GAG-POL-RELATED RETROTRANSPOSON"/>
    <property type="match status" value="1"/>
</dbReference>
<dbReference type="RefSeq" id="XP_019052125.1">
    <property type="nucleotide sequence ID" value="XM_019196580.1"/>
</dbReference>
<dbReference type="KEGG" id="nnu:109114247"/>
<dbReference type="Proteomes" id="UP000189703">
    <property type="component" value="Unplaced"/>
</dbReference>
<proteinExistence type="predicted"/>
<organism evidence="2 3">
    <name type="scientific">Nelumbo nucifera</name>
    <name type="common">Sacred lotus</name>
    <dbReference type="NCBI Taxonomy" id="4432"/>
    <lineage>
        <taxon>Eukaryota</taxon>
        <taxon>Viridiplantae</taxon>
        <taxon>Streptophyta</taxon>
        <taxon>Embryophyta</taxon>
        <taxon>Tracheophyta</taxon>
        <taxon>Spermatophyta</taxon>
        <taxon>Magnoliopsida</taxon>
        <taxon>Proteales</taxon>
        <taxon>Nelumbonaceae</taxon>
        <taxon>Nelumbo</taxon>
    </lineage>
</organism>
<dbReference type="InParanoid" id="A0A1U8Q257"/>
<keyword evidence="2" id="KW-1185">Reference proteome</keyword>
<dbReference type="InterPro" id="IPR043502">
    <property type="entry name" value="DNA/RNA_pol_sf"/>
</dbReference>
<dbReference type="Pfam" id="PF07727">
    <property type="entry name" value="RVT_2"/>
    <property type="match status" value="1"/>
</dbReference>
<dbReference type="SUPFAM" id="SSF56672">
    <property type="entry name" value="DNA/RNA polymerases"/>
    <property type="match status" value="1"/>
</dbReference>
<accession>A0A1U8Q257</accession>
<dbReference type="STRING" id="4432.A0A1U8Q257"/>
<dbReference type="InterPro" id="IPR013103">
    <property type="entry name" value="RVT_2"/>
</dbReference>
<gene>
    <name evidence="3" type="primary">LOC109114247</name>
</gene>
<name>A0A1U8Q257_NELNU</name>